<gene>
    <name evidence="3" type="ORF">GRF29_69g221112</name>
</gene>
<keyword evidence="1" id="KW-1133">Transmembrane helix</keyword>
<proteinExistence type="predicted"/>
<sequence>MSHPRTILTLALSLFIYAALATAYALDTPNPPVSPPTSNPSTSTSFIPTIDAKWYLGALFVLALYAGEGGMEGMMKE</sequence>
<evidence type="ECO:0000313" key="3">
    <source>
        <dbReference type="EMBL" id="KAK3208964.1"/>
    </source>
</evidence>
<name>A0AAN6M0E8_9PLEO</name>
<feature type="chain" id="PRO_5042853596" evidence="2">
    <location>
        <begin position="26"/>
        <end position="77"/>
    </location>
</feature>
<evidence type="ECO:0000313" key="4">
    <source>
        <dbReference type="Proteomes" id="UP001280581"/>
    </source>
</evidence>
<evidence type="ECO:0000256" key="1">
    <source>
        <dbReference type="SAM" id="Phobius"/>
    </source>
</evidence>
<organism evidence="3 4">
    <name type="scientific">Pseudopithomyces chartarum</name>
    <dbReference type="NCBI Taxonomy" id="1892770"/>
    <lineage>
        <taxon>Eukaryota</taxon>
        <taxon>Fungi</taxon>
        <taxon>Dikarya</taxon>
        <taxon>Ascomycota</taxon>
        <taxon>Pezizomycotina</taxon>
        <taxon>Dothideomycetes</taxon>
        <taxon>Pleosporomycetidae</taxon>
        <taxon>Pleosporales</taxon>
        <taxon>Massarineae</taxon>
        <taxon>Didymosphaeriaceae</taxon>
        <taxon>Pseudopithomyces</taxon>
    </lineage>
</organism>
<reference evidence="3 4" key="1">
    <citation type="submission" date="2021-02" db="EMBL/GenBank/DDBJ databases">
        <title>Genome assembly of Pseudopithomyces chartarum.</title>
        <authorList>
            <person name="Jauregui R."/>
            <person name="Singh J."/>
            <person name="Voisey C."/>
        </authorList>
    </citation>
    <scope>NUCLEOTIDE SEQUENCE [LARGE SCALE GENOMIC DNA]</scope>
    <source>
        <strain evidence="3 4">AGR01</strain>
    </source>
</reference>
<protein>
    <submittedName>
        <fullName evidence="3">Uncharacterized protein</fullName>
    </submittedName>
</protein>
<keyword evidence="1" id="KW-0472">Membrane</keyword>
<comment type="caution">
    <text evidence="3">The sequence shown here is derived from an EMBL/GenBank/DDBJ whole genome shotgun (WGS) entry which is preliminary data.</text>
</comment>
<feature type="signal peptide" evidence="2">
    <location>
        <begin position="1"/>
        <end position="25"/>
    </location>
</feature>
<dbReference type="EMBL" id="WVTA01000006">
    <property type="protein sequence ID" value="KAK3208964.1"/>
    <property type="molecule type" value="Genomic_DNA"/>
</dbReference>
<feature type="transmembrane region" description="Helical" evidence="1">
    <location>
        <begin position="54"/>
        <end position="71"/>
    </location>
</feature>
<keyword evidence="2" id="KW-0732">Signal</keyword>
<keyword evidence="1" id="KW-0812">Transmembrane</keyword>
<evidence type="ECO:0000256" key="2">
    <source>
        <dbReference type="SAM" id="SignalP"/>
    </source>
</evidence>
<dbReference type="Proteomes" id="UP001280581">
    <property type="component" value="Unassembled WGS sequence"/>
</dbReference>
<keyword evidence="4" id="KW-1185">Reference proteome</keyword>
<accession>A0AAN6M0E8</accession>
<dbReference type="AlphaFoldDB" id="A0AAN6M0E8"/>